<evidence type="ECO:0000313" key="2">
    <source>
        <dbReference type="Proteomes" id="UP000308600"/>
    </source>
</evidence>
<dbReference type="EMBL" id="ML209830">
    <property type="protein sequence ID" value="TFK57944.1"/>
    <property type="molecule type" value="Genomic_DNA"/>
</dbReference>
<feature type="non-terminal residue" evidence="1">
    <location>
        <position position="1"/>
    </location>
</feature>
<name>A0ACD2ZX87_9AGAR</name>
<sequence length="230" mass="25966">SSQGKTRPYNPVHLEKSRTHQHIYTALSRGCSADGTLILGDIAADKITGGVDGALRQEFRELEMLDLITLLHYEGKLPPNNNILTGVRNSTIHNFLSKCPNENIPKHIHHTIGWSAKDPFKLDSTGELPWYHPKKRKHGDDDADDKTHQQKSKGKVANIHEQGHQSKKQKTDHSPQNSLLNPDGTQWQNNSCAYDSIVTVLYNVWKANPVYWTQVFNAYNLDNPYLPSLA</sequence>
<organism evidence="1 2">
    <name type="scientific">Pluteus cervinus</name>
    <dbReference type="NCBI Taxonomy" id="181527"/>
    <lineage>
        <taxon>Eukaryota</taxon>
        <taxon>Fungi</taxon>
        <taxon>Dikarya</taxon>
        <taxon>Basidiomycota</taxon>
        <taxon>Agaricomycotina</taxon>
        <taxon>Agaricomycetes</taxon>
        <taxon>Agaricomycetidae</taxon>
        <taxon>Agaricales</taxon>
        <taxon>Pluteineae</taxon>
        <taxon>Pluteaceae</taxon>
        <taxon>Pluteus</taxon>
    </lineage>
</organism>
<dbReference type="Proteomes" id="UP000308600">
    <property type="component" value="Unassembled WGS sequence"/>
</dbReference>
<accession>A0ACD2ZX87</accession>
<gene>
    <name evidence="1" type="ORF">BDN72DRAFT_738809</name>
</gene>
<feature type="non-terminal residue" evidence="1">
    <location>
        <position position="230"/>
    </location>
</feature>
<reference evidence="1 2" key="1">
    <citation type="journal article" date="2019" name="Nat. Ecol. Evol.">
        <title>Megaphylogeny resolves global patterns of mushroom evolution.</title>
        <authorList>
            <person name="Varga T."/>
            <person name="Krizsan K."/>
            <person name="Foldi C."/>
            <person name="Dima B."/>
            <person name="Sanchez-Garcia M."/>
            <person name="Sanchez-Ramirez S."/>
            <person name="Szollosi G.J."/>
            <person name="Szarkandi J.G."/>
            <person name="Papp V."/>
            <person name="Albert L."/>
            <person name="Andreopoulos W."/>
            <person name="Angelini C."/>
            <person name="Antonin V."/>
            <person name="Barry K.W."/>
            <person name="Bougher N.L."/>
            <person name="Buchanan P."/>
            <person name="Buyck B."/>
            <person name="Bense V."/>
            <person name="Catcheside P."/>
            <person name="Chovatia M."/>
            <person name="Cooper J."/>
            <person name="Damon W."/>
            <person name="Desjardin D."/>
            <person name="Finy P."/>
            <person name="Geml J."/>
            <person name="Haridas S."/>
            <person name="Hughes K."/>
            <person name="Justo A."/>
            <person name="Karasinski D."/>
            <person name="Kautmanova I."/>
            <person name="Kiss B."/>
            <person name="Kocsube S."/>
            <person name="Kotiranta H."/>
            <person name="LaButti K.M."/>
            <person name="Lechner B.E."/>
            <person name="Liimatainen K."/>
            <person name="Lipzen A."/>
            <person name="Lukacs Z."/>
            <person name="Mihaltcheva S."/>
            <person name="Morgado L.N."/>
            <person name="Niskanen T."/>
            <person name="Noordeloos M.E."/>
            <person name="Ohm R.A."/>
            <person name="Ortiz-Santana B."/>
            <person name="Ovrebo C."/>
            <person name="Racz N."/>
            <person name="Riley R."/>
            <person name="Savchenko A."/>
            <person name="Shiryaev A."/>
            <person name="Soop K."/>
            <person name="Spirin V."/>
            <person name="Szebenyi C."/>
            <person name="Tomsovsky M."/>
            <person name="Tulloss R.E."/>
            <person name="Uehling J."/>
            <person name="Grigoriev I.V."/>
            <person name="Vagvolgyi C."/>
            <person name="Papp T."/>
            <person name="Martin F.M."/>
            <person name="Miettinen O."/>
            <person name="Hibbett D.S."/>
            <person name="Nagy L.G."/>
        </authorList>
    </citation>
    <scope>NUCLEOTIDE SEQUENCE [LARGE SCALE GENOMIC DNA]</scope>
    <source>
        <strain evidence="1 2">NL-1719</strain>
    </source>
</reference>
<proteinExistence type="predicted"/>
<protein>
    <submittedName>
        <fullName evidence="1">Uncharacterized protein</fullName>
    </submittedName>
</protein>
<evidence type="ECO:0000313" key="1">
    <source>
        <dbReference type="EMBL" id="TFK57944.1"/>
    </source>
</evidence>
<keyword evidence="2" id="KW-1185">Reference proteome</keyword>